<sequence length="219" mass="24593">MLRRLGVVEAWVIQLPIPQAGKVVFSKPFIFFPEFFNTCILWFGRDKEISSAIIEGGRVIQTAKTTLGDELAIKAGCAAEILHNLRGSQRFYVRNLLQGHGSPSSSESKLGWFVECSDEEGQFDALMVGTQPSYISDAKGPDIHSQVLIRWNESTQSIIVSRVPRDLDILEYARIPVNPELHCLADSWLRAYDSLQEVRREVDNTMLLVEKGSVVDLQT</sequence>
<name>A0A554JAX4_9BACT</name>
<accession>A0A554JAX4</accession>
<evidence type="ECO:0000313" key="1">
    <source>
        <dbReference type="EMBL" id="TSC65503.1"/>
    </source>
</evidence>
<evidence type="ECO:0000313" key="2">
    <source>
        <dbReference type="Proteomes" id="UP000319613"/>
    </source>
</evidence>
<protein>
    <submittedName>
        <fullName evidence="1">Uncharacterized protein</fullName>
    </submittedName>
</protein>
<dbReference type="EMBL" id="VMFF01000042">
    <property type="protein sequence ID" value="TSC65503.1"/>
    <property type="molecule type" value="Genomic_DNA"/>
</dbReference>
<dbReference type="Proteomes" id="UP000319613">
    <property type="component" value="Unassembled WGS sequence"/>
</dbReference>
<comment type="caution">
    <text evidence="1">The sequence shown here is derived from an EMBL/GenBank/DDBJ whole genome shotgun (WGS) entry which is preliminary data.</text>
</comment>
<proteinExistence type="predicted"/>
<dbReference type="AlphaFoldDB" id="A0A554JAX4"/>
<organism evidence="1 2">
    <name type="scientific">Candidatus Doudnabacteria bacterium Gr01-1014_77</name>
    <dbReference type="NCBI Taxonomy" id="2017133"/>
    <lineage>
        <taxon>Bacteria</taxon>
        <taxon>Candidatus Doudnaibacteriota</taxon>
    </lineage>
</organism>
<reference evidence="1 2" key="1">
    <citation type="submission" date="2017-07" db="EMBL/GenBank/DDBJ databases">
        <title>Mechanisms for carbon and nitrogen cycling indicate functional differentiation within the Candidate Phyla Radiation.</title>
        <authorList>
            <person name="Danczak R.E."/>
            <person name="Johnston M.D."/>
            <person name="Kenah C."/>
            <person name="Slattery M."/>
            <person name="Wrighton K.C."/>
            <person name="Wilkins M.J."/>
        </authorList>
    </citation>
    <scope>NUCLEOTIDE SEQUENCE [LARGE SCALE GENOMIC DNA]</scope>
    <source>
        <strain evidence="1">Gr01-1014_77</strain>
    </source>
</reference>
<gene>
    <name evidence="1" type="ORF">G01um101477_450</name>
</gene>